<keyword evidence="4" id="KW-0411">Iron-sulfur</keyword>
<evidence type="ECO:0000256" key="5">
    <source>
        <dbReference type="ARBA" id="ARBA00034078"/>
    </source>
</evidence>
<keyword evidence="2" id="KW-0479">Metal-binding</keyword>
<comment type="cofactor">
    <cofactor evidence="5">
        <name>[2Fe-2S] cluster</name>
        <dbReference type="ChEBI" id="CHEBI:190135"/>
    </cofactor>
</comment>
<evidence type="ECO:0000256" key="3">
    <source>
        <dbReference type="ARBA" id="ARBA00023004"/>
    </source>
</evidence>
<proteinExistence type="inferred from homology"/>
<keyword evidence="3" id="KW-0408">Iron</keyword>
<dbReference type="Gene3D" id="2.102.10.10">
    <property type="entry name" value="Rieske [2Fe-2S] iron-sulphur domain"/>
    <property type="match status" value="1"/>
</dbReference>
<evidence type="ECO:0000313" key="9">
    <source>
        <dbReference type="Proteomes" id="UP001230986"/>
    </source>
</evidence>
<comment type="similarity">
    <text evidence="6">Belongs to the bacterial ring-hydroxylating dioxygenase ferredoxin component family.</text>
</comment>
<gene>
    <name evidence="8" type="ORF">QQ055_10320</name>
</gene>
<evidence type="ECO:0000256" key="6">
    <source>
        <dbReference type="ARBA" id="ARBA00038001"/>
    </source>
</evidence>
<dbReference type="PANTHER" id="PTHR21496">
    <property type="entry name" value="FERREDOXIN-RELATED"/>
    <property type="match status" value="1"/>
</dbReference>
<evidence type="ECO:0000313" key="8">
    <source>
        <dbReference type="EMBL" id="MDL5057843.1"/>
    </source>
</evidence>
<name>A0ABT7M0Q8_9CYAN</name>
<comment type="caution">
    <text evidence="8">The sequence shown here is derived from an EMBL/GenBank/DDBJ whole genome shotgun (WGS) entry which is preliminary data.</text>
</comment>
<protein>
    <submittedName>
        <fullName evidence="8">Non-heme iron oxygenase ferredoxin subunit</fullName>
    </submittedName>
</protein>
<dbReference type="CDD" id="cd03528">
    <property type="entry name" value="Rieske_RO_ferredoxin"/>
    <property type="match status" value="1"/>
</dbReference>
<accession>A0ABT7M0Q8</accession>
<evidence type="ECO:0000259" key="7">
    <source>
        <dbReference type="PROSITE" id="PS51296"/>
    </source>
</evidence>
<dbReference type="PANTHER" id="PTHR21496:SF0">
    <property type="entry name" value="RIESKE DOMAIN-CONTAINING PROTEIN"/>
    <property type="match status" value="1"/>
</dbReference>
<dbReference type="RefSeq" id="WP_284478343.1">
    <property type="nucleotide sequence ID" value="NZ_JASVEJ010000039.1"/>
</dbReference>
<reference evidence="8 9" key="1">
    <citation type="submission" date="2023-06" db="EMBL/GenBank/DDBJ databases">
        <title>Whole genome sequence of Oscillatoria calcuttensis NRMC-F 0142.</title>
        <authorList>
            <person name="Shakena Fathima T."/>
            <person name="Muralitharan G."/>
            <person name="Thajuddin N."/>
        </authorList>
    </citation>
    <scope>NUCLEOTIDE SEQUENCE [LARGE SCALE GENOMIC DNA]</scope>
    <source>
        <strain evidence="8 9">NRMC-F 0142</strain>
    </source>
</reference>
<evidence type="ECO:0000256" key="4">
    <source>
        <dbReference type="ARBA" id="ARBA00023014"/>
    </source>
</evidence>
<dbReference type="Proteomes" id="UP001230986">
    <property type="component" value="Unassembled WGS sequence"/>
</dbReference>
<keyword evidence="9" id="KW-1185">Reference proteome</keyword>
<dbReference type="EMBL" id="JASVEJ010000039">
    <property type="protein sequence ID" value="MDL5057843.1"/>
    <property type="molecule type" value="Genomic_DNA"/>
</dbReference>
<evidence type="ECO:0000256" key="1">
    <source>
        <dbReference type="ARBA" id="ARBA00022714"/>
    </source>
</evidence>
<dbReference type="InterPro" id="IPR017941">
    <property type="entry name" value="Rieske_2Fe-2S"/>
</dbReference>
<keyword evidence="1" id="KW-0001">2Fe-2S</keyword>
<sequence>MGEFIKIGTVNDIPPGKCKGINLQGEDIGIYNVDGQFCAMENTCPHMGAPLSQGHVKDGVVMCPLHMWKFDVKTGKSLTAPGADLQTFEIKVEGGDIFLKKE</sequence>
<feature type="domain" description="Rieske" evidence="7">
    <location>
        <begin position="5"/>
        <end position="99"/>
    </location>
</feature>
<evidence type="ECO:0000256" key="2">
    <source>
        <dbReference type="ARBA" id="ARBA00022723"/>
    </source>
</evidence>
<dbReference type="Pfam" id="PF00355">
    <property type="entry name" value="Rieske"/>
    <property type="match status" value="1"/>
</dbReference>
<dbReference type="InterPro" id="IPR036922">
    <property type="entry name" value="Rieske_2Fe-2S_sf"/>
</dbReference>
<dbReference type="SUPFAM" id="SSF50022">
    <property type="entry name" value="ISP domain"/>
    <property type="match status" value="1"/>
</dbReference>
<dbReference type="PROSITE" id="PS51296">
    <property type="entry name" value="RIESKE"/>
    <property type="match status" value="1"/>
</dbReference>
<organism evidence="8 9">
    <name type="scientific">Geitlerinema calcuttense NRMC-F 0142</name>
    <dbReference type="NCBI Taxonomy" id="2922238"/>
    <lineage>
        <taxon>Bacteria</taxon>
        <taxon>Bacillati</taxon>
        <taxon>Cyanobacteriota</taxon>
        <taxon>Cyanophyceae</taxon>
        <taxon>Geitlerinematales</taxon>
        <taxon>Geitlerinemataceae</taxon>
        <taxon>Geitlerinema</taxon>
    </lineage>
</organism>